<accession>A0A645ASZ9</accession>
<organism evidence="2">
    <name type="scientific">bioreactor metagenome</name>
    <dbReference type="NCBI Taxonomy" id="1076179"/>
    <lineage>
        <taxon>unclassified sequences</taxon>
        <taxon>metagenomes</taxon>
        <taxon>ecological metagenomes</taxon>
    </lineage>
</organism>
<sequence>MVITQEDRQGGIHLHIDQGADGGDHQKRHKDLVFKSHSVPLEALPHGRLFLGFCKLWFGFWQDKQNDQRGDGAGGCINDEEPQK</sequence>
<feature type="compositionally biased region" description="Basic and acidic residues" evidence="1">
    <location>
        <begin position="1"/>
        <end position="25"/>
    </location>
</feature>
<protein>
    <submittedName>
        <fullName evidence="2">Uncharacterized protein</fullName>
    </submittedName>
</protein>
<evidence type="ECO:0000313" key="2">
    <source>
        <dbReference type="EMBL" id="MPM56199.1"/>
    </source>
</evidence>
<proteinExistence type="predicted"/>
<comment type="caution">
    <text evidence="2">The sequence shown here is derived from an EMBL/GenBank/DDBJ whole genome shotgun (WGS) entry which is preliminary data.</text>
</comment>
<name>A0A645ASZ9_9ZZZZ</name>
<reference evidence="2" key="1">
    <citation type="submission" date="2019-08" db="EMBL/GenBank/DDBJ databases">
        <authorList>
            <person name="Kucharzyk K."/>
            <person name="Murdoch R.W."/>
            <person name="Higgins S."/>
            <person name="Loffler F."/>
        </authorList>
    </citation>
    <scope>NUCLEOTIDE SEQUENCE</scope>
</reference>
<dbReference type="AlphaFoldDB" id="A0A645ASZ9"/>
<evidence type="ECO:0000256" key="1">
    <source>
        <dbReference type="SAM" id="MobiDB-lite"/>
    </source>
</evidence>
<dbReference type="EMBL" id="VSSQ01015636">
    <property type="protein sequence ID" value="MPM56199.1"/>
    <property type="molecule type" value="Genomic_DNA"/>
</dbReference>
<feature type="region of interest" description="Disordered" evidence="1">
    <location>
        <begin position="1"/>
        <end position="27"/>
    </location>
</feature>
<gene>
    <name evidence="2" type="ORF">SDC9_103001</name>
</gene>